<keyword evidence="1" id="KW-0472">Membrane</keyword>
<sequence>MLYQLSYYLHKVTSMASHLERQHWILLSVGILLLGIVCMRGFGSRTQY</sequence>
<dbReference type="AlphaFoldDB" id="D2R633"/>
<evidence type="ECO:0000256" key="1">
    <source>
        <dbReference type="SAM" id="Phobius"/>
    </source>
</evidence>
<feature type="transmembrane region" description="Helical" evidence="1">
    <location>
        <begin position="24"/>
        <end position="43"/>
    </location>
</feature>
<dbReference type="HOGENOM" id="CLU_3156123_0_0_0"/>
<reference evidence="2 3" key="1">
    <citation type="journal article" date="2009" name="Stand. Genomic Sci.">
        <title>Complete genome sequence of Pirellula staleyi type strain (ATCC 27377).</title>
        <authorList>
            <person name="Clum A."/>
            <person name="Tindall B.J."/>
            <person name="Sikorski J."/>
            <person name="Ivanova N."/>
            <person name="Mavrommatis K."/>
            <person name="Lucas S."/>
            <person name="Glavina del Rio T."/>
            <person name="Nolan M."/>
            <person name="Chen F."/>
            <person name="Tice H."/>
            <person name="Pitluck S."/>
            <person name="Cheng J.F."/>
            <person name="Chertkov O."/>
            <person name="Brettin T."/>
            <person name="Han C."/>
            <person name="Detter J.C."/>
            <person name="Kuske C."/>
            <person name="Bruce D."/>
            <person name="Goodwin L."/>
            <person name="Ovchinikova G."/>
            <person name="Pati A."/>
            <person name="Mikhailova N."/>
            <person name="Chen A."/>
            <person name="Palaniappan K."/>
            <person name="Land M."/>
            <person name="Hauser L."/>
            <person name="Chang Y.J."/>
            <person name="Jeffries C.D."/>
            <person name="Chain P."/>
            <person name="Rohde M."/>
            <person name="Goker M."/>
            <person name="Bristow J."/>
            <person name="Eisen J.A."/>
            <person name="Markowitz V."/>
            <person name="Hugenholtz P."/>
            <person name="Kyrpides N.C."/>
            <person name="Klenk H.P."/>
            <person name="Lapidus A."/>
        </authorList>
    </citation>
    <scope>NUCLEOTIDE SEQUENCE [LARGE SCALE GENOMIC DNA]</scope>
    <source>
        <strain evidence="3">ATCC 27377 / DSM 6068 / ICPB 4128</strain>
    </source>
</reference>
<name>D2R633_PIRSD</name>
<evidence type="ECO:0000313" key="3">
    <source>
        <dbReference type="Proteomes" id="UP000001887"/>
    </source>
</evidence>
<evidence type="ECO:0000313" key="2">
    <source>
        <dbReference type="EMBL" id="ADB19118.1"/>
    </source>
</evidence>
<organism evidence="2 3">
    <name type="scientific">Pirellula staleyi (strain ATCC 27377 / DSM 6068 / ICPB 4128)</name>
    <name type="common">Pirella staleyi</name>
    <dbReference type="NCBI Taxonomy" id="530564"/>
    <lineage>
        <taxon>Bacteria</taxon>
        <taxon>Pseudomonadati</taxon>
        <taxon>Planctomycetota</taxon>
        <taxon>Planctomycetia</taxon>
        <taxon>Pirellulales</taxon>
        <taxon>Pirellulaceae</taxon>
        <taxon>Pirellula</taxon>
    </lineage>
</organism>
<dbReference type="KEGG" id="psl:Psta_4476"/>
<accession>D2R633</accession>
<keyword evidence="1" id="KW-1133">Transmembrane helix</keyword>
<protein>
    <submittedName>
        <fullName evidence="2">Uncharacterized protein</fullName>
    </submittedName>
</protein>
<dbReference type="Proteomes" id="UP000001887">
    <property type="component" value="Chromosome"/>
</dbReference>
<keyword evidence="1" id="KW-0812">Transmembrane</keyword>
<dbReference type="EMBL" id="CP001848">
    <property type="protein sequence ID" value="ADB19118.1"/>
    <property type="molecule type" value="Genomic_DNA"/>
</dbReference>
<gene>
    <name evidence="2" type="ordered locus">Psta_4476</name>
</gene>
<proteinExistence type="predicted"/>
<keyword evidence="3" id="KW-1185">Reference proteome</keyword>